<evidence type="ECO:0000259" key="5">
    <source>
        <dbReference type="PROSITE" id="PS51898"/>
    </source>
</evidence>
<dbReference type="InterPro" id="IPR050090">
    <property type="entry name" value="Tyrosine_recombinase_XerCD"/>
</dbReference>
<dbReference type="InterPro" id="IPR002104">
    <property type="entry name" value="Integrase_catalytic"/>
</dbReference>
<evidence type="ECO:0000256" key="1">
    <source>
        <dbReference type="ARBA" id="ARBA00008857"/>
    </source>
</evidence>
<dbReference type="SUPFAM" id="SSF56349">
    <property type="entry name" value="DNA breaking-rejoining enzymes"/>
    <property type="match status" value="1"/>
</dbReference>
<gene>
    <name evidence="6" type="ORF">GHO30_12105</name>
</gene>
<evidence type="ECO:0000313" key="6">
    <source>
        <dbReference type="EMBL" id="MQU32127.1"/>
    </source>
</evidence>
<reference evidence="6 7" key="1">
    <citation type="submission" date="2019-10" db="EMBL/GenBank/DDBJ databases">
        <title>Evaluation of single-gene subtyping targets for Pseudomonas.</title>
        <authorList>
            <person name="Reichler S.J."/>
            <person name="Orsi R.H."/>
            <person name="Wiedmann M."/>
            <person name="Martin N.H."/>
            <person name="Murphy S.I."/>
        </authorList>
    </citation>
    <scope>NUCLEOTIDE SEQUENCE [LARGE SCALE GENOMIC DNA]</scope>
    <source>
        <strain evidence="6 7">FSL R10-2107</strain>
    </source>
</reference>
<keyword evidence="3" id="KW-0238">DNA-binding</keyword>
<dbReference type="PROSITE" id="PS51898">
    <property type="entry name" value="TYR_RECOMBINASE"/>
    <property type="match status" value="1"/>
</dbReference>
<dbReference type="CDD" id="cd00397">
    <property type="entry name" value="DNA_BRE_C"/>
    <property type="match status" value="1"/>
</dbReference>
<keyword evidence="7" id="KW-1185">Reference proteome</keyword>
<dbReference type="Proteomes" id="UP000470186">
    <property type="component" value="Unassembled WGS sequence"/>
</dbReference>
<sequence>MKNFKMIPAVLNSVKTYVIESVPDRVVVSGVEQYCSALIAMGRARLTVNSYVGALARYLDFVVEYVICSLLLGKVAGEMKYEDVVHVFFESLTVGCNSDDEIVRMVCVRLNRRLVKRRTVNVYRSALKFAFEVSDNFVQSANPKMILLGQGGNKPGIGFPYKSYMTFTRSNSQRIYQTSFLAGCISGGIKASYVNLLPKYYRGSARHYIGELRLDFHKLLEILPEIKNVRDRCLLALLAAGGERISEALQTLTIDIDSDASSVLAIDPSNRPSLYYEMGLSVSQVTSLRWKGRKNNSVFLIPPFDKIFWDSYAELLVSDKYPVFDAGRRWVTHKFVFRVLKGKTRGQPLALASEGVVRKMFKRLLKKYNIINVSPHDIRHCYVTFLIHEVPVGDGRGLGVEVASDLVSHVKLESTLVYDHLDRSTAHADIEDGYKKIGYHPEMLKP</sequence>
<protein>
    <submittedName>
        <fullName evidence="6">Tyrosine-type recombinase/integrase</fullName>
    </submittedName>
</protein>
<name>A0A7X1Y890_9PSED</name>
<comment type="similarity">
    <text evidence="1">Belongs to the 'phage' integrase family.</text>
</comment>
<evidence type="ECO:0000256" key="4">
    <source>
        <dbReference type="ARBA" id="ARBA00023172"/>
    </source>
</evidence>
<accession>A0A7X1Y890</accession>
<evidence type="ECO:0000313" key="7">
    <source>
        <dbReference type="Proteomes" id="UP000470186"/>
    </source>
</evidence>
<dbReference type="EMBL" id="WIVX01000049">
    <property type="protein sequence ID" value="MQU32127.1"/>
    <property type="molecule type" value="Genomic_DNA"/>
</dbReference>
<dbReference type="PANTHER" id="PTHR30349:SF41">
    <property type="entry name" value="INTEGRASE_RECOMBINASE PROTEIN MJ0367-RELATED"/>
    <property type="match status" value="1"/>
</dbReference>
<organism evidence="6 7">
    <name type="scientific">Pseudomonas helleri</name>
    <dbReference type="NCBI Taxonomy" id="1608996"/>
    <lineage>
        <taxon>Bacteria</taxon>
        <taxon>Pseudomonadati</taxon>
        <taxon>Pseudomonadota</taxon>
        <taxon>Gammaproteobacteria</taxon>
        <taxon>Pseudomonadales</taxon>
        <taxon>Pseudomonadaceae</taxon>
        <taxon>Pseudomonas</taxon>
    </lineage>
</organism>
<dbReference type="GO" id="GO:0015074">
    <property type="term" value="P:DNA integration"/>
    <property type="evidence" value="ECO:0007669"/>
    <property type="project" value="UniProtKB-KW"/>
</dbReference>
<dbReference type="InterPro" id="IPR013762">
    <property type="entry name" value="Integrase-like_cat_sf"/>
</dbReference>
<proteinExistence type="inferred from homology"/>
<keyword evidence="2" id="KW-0229">DNA integration</keyword>
<dbReference type="InterPro" id="IPR011010">
    <property type="entry name" value="DNA_brk_join_enz"/>
</dbReference>
<evidence type="ECO:0000256" key="3">
    <source>
        <dbReference type="ARBA" id="ARBA00023125"/>
    </source>
</evidence>
<dbReference type="RefSeq" id="WP_095038623.1">
    <property type="nucleotide sequence ID" value="NZ_WIVX01000049.1"/>
</dbReference>
<feature type="domain" description="Tyr recombinase" evidence="5">
    <location>
        <begin position="204"/>
        <end position="432"/>
    </location>
</feature>
<comment type="caution">
    <text evidence="6">The sequence shown here is derived from an EMBL/GenBank/DDBJ whole genome shotgun (WGS) entry which is preliminary data.</text>
</comment>
<dbReference type="GO" id="GO:0006310">
    <property type="term" value="P:DNA recombination"/>
    <property type="evidence" value="ECO:0007669"/>
    <property type="project" value="UniProtKB-KW"/>
</dbReference>
<evidence type="ECO:0000256" key="2">
    <source>
        <dbReference type="ARBA" id="ARBA00022908"/>
    </source>
</evidence>
<dbReference type="GO" id="GO:0003677">
    <property type="term" value="F:DNA binding"/>
    <property type="evidence" value="ECO:0007669"/>
    <property type="project" value="UniProtKB-KW"/>
</dbReference>
<keyword evidence="4" id="KW-0233">DNA recombination</keyword>
<dbReference type="Pfam" id="PF00589">
    <property type="entry name" value="Phage_integrase"/>
    <property type="match status" value="1"/>
</dbReference>
<dbReference type="AlphaFoldDB" id="A0A7X1Y890"/>
<dbReference type="Gene3D" id="1.10.443.10">
    <property type="entry name" value="Intergrase catalytic core"/>
    <property type="match status" value="1"/>
</dbReference>
<dbReference type="PANTHER" id="PTHR30349">
    <property type="entry name" value="PHAGE INTEGRASE-RELATED"/>
    <property type="match status" value="1"/>
</dbReference>